<dbReference type="GO" id="GO:0005829">
    <property type="term" value="C:cytosol"/>
    <property type="evidence" value="ECO:0007669"/>
    <property type="project" value="TreeGrafter"/>
</dbReference>
<dbReference type="AlphaFoldDB" id="A0A4U0MU80"/>
<organism evidence="2 3">
    <name type="scientific">Streptomyces piniterrae</name>
    <dbReference type="NCBI Taxonomy" id="2571125"/>
    <lineage>
        <taxon>Bacteria</taxon>
        <taxon>Bacillati</taxon>
        <taxon>Actinomycetota</taxon>
        <taxon>Actinomycetes</taxon>
        <taxon>Kitasatosporales</taxon>
        <taxon>Streptomycetaceae</taxon>
        <taxon>Streptomyces</taxon>
    </lineage>
</organism>
<feature type="domain" description="MbtH-like" evidence="1">
    <location>
        <begin position="1"/>
        <end position="51"/>
    </location>
</feature>
<dbReference type="InterPro" id="IPR038020">
    <property type="entry name" value="MbtH-like_sf"/>
</dbReference>
<dbReference type="InterPro" id="IPR037407">
    <property type="entry name" value="MLP_fam"/>
</dbReference>
<protein>
    <submittedName>
        <fullName evidence="2">MbtH family NRPS accessory protein</fullName>
    </submittedName>
</protein>
<dbReference type="SUPFAM" id="SSF160582">
    <property type="entry name" value="MbtH-like"/>
    <property type="match status" value="1"/>
</dbReference>
<dbReference type="RefSeq" id="WP_136743586.1">
    <property type="nucleotide sequence ID" value="NZ_SUMB01000013.1"/>
</dbReference>
<dbReference type="SMART" id="SM00923">
    <property type="entry name" value="MbtH"/>
    <property type="match status" value="1"/>
</dbReference>
<proteinExistence type="predicted"/>
<dbReference type="OrthoDB" id="7584480at2"/>
<dbReference type="PANTHER" id="PTHR38444">
    <property type="entry name" value="ENTEROBACTIN BIOSYNTHESIS PROTEIN YBDZ"/>
    <property type="match status" value="1"/>
</dbReference>
<evidence type="ECO:0000313" key="2">
    <source>
        <dbReference type="EMBL" id="TJZ44122.1"/>
    </source>
</evidence>
<name>A0A4U0MU80_9ACTN</name>
<dbReference type="GO" id="GO:0019290">
    <property type="term" value="P:siderophore biosynthetic process"/>
    <property type="evidence" value="ECO:0007669"/>
    <property type="project" value="TreeGrafter"/>
</dbReference>
<dbReference type="PANTHER" id="PTHR38444:SF1">
    <property type="entry name" value="ENTEROBACTIN BIOSYNTHESIS PROTEIN YBDZ"/>
    <property type="match status" value="1"/>
</dbReference>
<dbReference type="Gene3D" id="3.90.820.10">
    <property type="entry name" value="Structural Genomics, Unknown Function 30-nov-00 1gh9 Mol_id"/>
    <property type="match status" value="1"/>
</dbReference>
<sequence length="68" mass="7649">MGIDSPDTVFQVVVNDEGQYSVWFADRELPAGWKAEGPSGTKRACLDHIEKVWTDMRPRSVREQQAGV</sequence>
<dbReference type="EMBL" id="SUMB01000013">
    <property type="protein sequence ID" value="TJZ44122.1"/>
    <property type="molecule type" value="Genomic_DNA"/>
</dbReference>
<dbReference type="Proteomes" id="UP000308697">
    <property type="component" value="Unassembled WGS sequence"/>
</dbReference>
<gene>
    <name evidence="2" type="ORF">FCH28_31480</name>
</gene>
<dbReference type="InterPro" id="IPR005153">
    <property type="entry name" value="MbtH-like_dom"/>
</dbReference>
<reference evidence="2 3" key="1">
    <citation type="submission" date="2019-04" db="EMBL/GenBank/DDBJ databases">
        <title>Streptomyces piniterrae sp. nov., a heliquinomycin-producing actinomycete isolated from rhizosphere soil of Pinus yunnanensis.</title>
        <authorList>
            <person name="Zhuang X."/>
            <person name="Zhao J."/>
        </authorList>
    </citation>
    <scope>NUCLEOTIDE SEQUENCE [LARGE SCALE GENOMIC DNA]</scope>
    <source>
        <strain evidence="3">jys28</strain>
    </source>
</reference>
<comment type="caution">
    <text evidence="2">The sequence shown here is derived from an EMBL/GenBank/DDBJ whole genome shotgun (WGS) entry which is preliminary data.</text>
</comment>
<accession>A0A4U0MU80</accession>
<evidence type="ECO:0000259" key="1">
    <source>
        <dbReference type="SMART" id="SM00923"/>
    </source>
</evidence>
<evidence type="ECO:0000313" key="3">
    <source>
        <dbReference type="Proteomes" id="UP000308697"/>
    </source>
</evidence>
<keyword evidence="3" id="KW-1185">Reference proteome</keyword>
<dbReference type="Pfam" id="PF03621">
    <property type="entry name" value="MbtH"/>
    <property type="match status" value="1"/>
</dbReference>